<comment type="caution">
    <text evidence="1">The sequence shown here is derived from an EMBL/GenBank/DDBJ whole genome shotgun (WGS) entry which is preliminary data.</text>
</comment>
<keyword evidence="2" id="KW-1185">Reference proteome</keyword>
<sequence>MCYTKVQQRVVLSTGKGKPHKTGAVRTLGSLLSLLILQRRQCNKTPLNLQHNFHSSKCVQISSPEQKDIRFTAAFREGKFINVLFGAHGKGNPHKTGAIRSLGSLRPPIPQRRGAIKLH</sequence>
<dbReference type="Proteomes" id="UP001054837">
    <property type="component" value="Unassembled WGS sequence"/>
</dbReference>
<dbReference type="EMBL" id="BPLQ01002550">
    <property type="protein sequence ID" value="GIX93865.1"/>
    <property type="molecule type" value="Genomic_DNA"/>
</dbReference>
<evidence type="ECO:0000313" key="1">
    <source>
        <dbReference type="EMBL" id="GIX93865.1"/>
    </source>
</evidence>
<dbReference type="AlphaFoldDB" id="A0AAV4P9J1"/>
<accession>A0AAV4P9J1</accession>
<name>A0AAV4P9J1_9ARAC</name>
<evidence type="ECO:0000313" key="2">
    <source>
        <dbReference type="Proteomes" id="UP001054837"/>
    </source>
</evidence>
<protein>
    <recommendedName>
        <fullName evidence="3">Ribosomal protein S11</fullName>
    </recommendedName>
</protein>
<proteinExistence type="predicted"/>
<gene>
    <name evidence="1" type="ORF">CDAR_179041</name>
</gene>
<evidence type="ECO:0008006" key="3">
    <source>
        <dbReference type="Google" id="ProtNLM"/>
    </source>
</evidence>
<reference evidence="1 2" key="1">
    <citation type="submission" date="2021-06" db="EMBL/GenBank/DDBJ databases">
        <title>Caerostris darwini draft genome.</title>
        <authorList>
            <person name="Kono N."/>
            <person name="Arakawa K."/>
        </authorList>
    </citation>
    <scope>NUCLEOTIDE SEQUENCE [LARGE SCALE GENOMIC DNA]</scope>
</reference>
<organism evidence="1 2">
    <name type="scientific">Caerostris darwini</name>
    <dbReference type="NCBI Taxonomy" id="1538125"/>
    <lineage>
        <taxon>Eukaryota</taxon>
        <taxon>Metazoa</taxon>
        <taxon>Ecdysozoa</taxon>
        <taxon>Arthropoda</taxon>
        <taxon>Chelicerata</taxon>
        <taxon>Arachnida</taxon>
        <taxon>Araneae</taxon>
        <taxon>Araneomorphae</taxon>
        <taxon>Entelegynae</taxon>
        <taxon>Araneoidea</taxon>
        <taxon>Araneidae</taxon>
        <taxon>Caerostris</taxon>
    </lineage>
</organism>